<dbReference type="AlphaFoldDB" id="A0AAD7VDW2"/>
<evidence type="ECO:0000313" key="3">
    <source>
        <dbReference type="EMBL" id="KAJ7972083.1"/>
    </source>
</evidence>
<evidence type="ECO:0000256" key="2">
    <source>
        <dbReference type="SAM" id="Coils"/>
    </source>
</evidence>
<keyword evidence="2" id="KW-0175">Coiled coil</keyword>
<feature type="coiled-coil region" evidence="2">
    <location>
        <begin position="30"/>
        <end position="92"/>
    </location>
</feature>
<evidence type="ECO:0000256" key="1">
    <source>
        <dbReference type="ARBA" id="ARBA00022821"/>
    </source>
</evidence>
<name>A0AAD7VDW2_QUISA</name>
<reference evidence="3" key="1">
    <citation type="journal article" date="2023" name="Science">
        <title>Elucidation of the pathway for biosynthesis of saponin adjuvants from the soapbark tree.</title>
        <authorList>
            <person name="Reed J."/>
            <person name="Orme A."/>
            <person name="El-Demerdash A."/>
            <person name="Owen C."/>
            <person name="Martin L.B.B."/>
            <person name="Misra R.C."/>
            <person name="Kikuchi S."/>
            <person name="Rejzek M."/>
            <person name="Martin A.C."/>
            <person name="Harkess A."/>
            <person name="Leebens-Mack J."/>
            <person name="Louveau T."/>
            <person name="Stephenson M.J."/>
            <person name="Osbourn A."/>
        </authorList>
    </citation>
    <scope>NUCLEOTIDE SEQUENCE</scope>
    <source>
        <strain evidence="3">S10</strain>
    </source>
</reference>
<protein>
    <submittedName>
        <fullName evidence="3">Disease resistance protein</fullName>
    </submittedName>
</protein>
<dbReference type="Proteomes" id="UP001163823">
    <property type="component" value="Chromosome 4"/>
</dbReference>
<dbReference type="EMBL" id="JARAOO010000004">
    <property type="protein sequence ID" value="KAJ7972083.1"/>
    <property type="molecule type" value="Genomic_DNA"/>
</dbReference>
<dbReference type="KEGG" id="qsa:O6P43_010025"/>
<keyword evidence="1" id="KW-0611">Plant defense</keyword>
<keyword evidence="4" id="KW-1185">Reference proteome</keyword>
<dbReference type="PANTHER" id="PTHR33463:SF198">
    <property type="entry name" value="RPP4C3"/>
    <property type="match status" value="1"/>
</dbReference>
<proteinExistence type="predicted"/>
<dbReference type="InterPro" id="IPR050905">
    <property type="entry name" value="Plant_NBS-LRR"/>
</dbReference>
<sequence>MEFLIAIGTKVVSKVAELLSTPITTAFGYMFQYDKNISNLKDEHEKLKVKKNGVKDRVEADERNGREIADNVKQWLSKVDEINEEVDAIRKEESNKTKTCLGGWCPNLKSWFPMGRKVAKKTNDIVKLNREIKHEVMSYHPAPFH</sequence>
<comment type="caution">
    <text evidence="3">The sequence shown here is derived from an EMBL/GenBank/DDBJ whole genome shotgun (WGS) entry which is preliminary data.</text>
</comment>
<dbReference type="PANTHER" id="PTHR33463">
    <property type="entry name" value="NB-ARC DOMAIN-CONTAINING PROTEIN-RELATED"/>
    <property type="match status" value="1"/>
</dbReference>
<gene>
    <name evidence="3" type="ORF">O6P43_010025</name>
</gene>
<evidence type="ECO:0000313" key="4">
    <source>
        <dbReference type="Proteomes" id="UP001163823"/>
    </source>
</evidence>
<organism evidence="3 4">
    <name type="scientific">Quillaja saponaria</name>
    <name type="common">Soap bark tree</name>
    <dbReference type="NCBI Taxonomy" id="32244"/>
    <lineage>
        <taxon>Eukaryota</taxon>
        <taxon>Viridiplantae</taxon>
        <taxon>Streptophyta</taxon>
        <taxon>Embryophyta</taxon>
        <taxon>Tracheophyta</taxon>
        <taxon>Spermatophyta</taxon>
        <taxon>Magnoliopsida</taxon>
        <taxon>eudicotyledons</taxon>
        <taxon>Gunneridae</taxon>
        <taxon>Pentapetalae</taxon>
        <taxon>rosids</taxon>
        <taxon>fabids</taxon>
        <taxon>Fabales</taxon>
        <taxon>Quillajaceae</taxon>
        <taxon>Quillaja</taxon>
    </lineage>
</organism>
<accession>A0AAD7VDW2</accession>